<dbReference type="GO" id="GO:0015344">
    <property type="term" value="F:siderophore uptake transmembrane transporter activity"/>
    <property type="evidence" value="ECO:0007669"/>
    <property type="project" value="TreeGrafter"/>
</dbReference>
<evidence type="ECO:0000313" key="12">
    <source>
        <dbReference type="EMBL" id="SHF37654.1"/>
    </source>
</evidence>
<evidence type="ECO:0000256" key="6">
    <source>
        <dbReference type="ARBA" id="ARBA00023077"/>
    </source>
</evidence>
<dbReference type="STRING" id="1122156.SAMN02745117_01821"/>
<feature type="short sequence motif" description="TonB C-terminal box" evidence="10">
    <location>
        <begin position="566"/>
        <end position="583"/>
    </location>
</feature>
<keyword evidence="6" id="KW-0798">TonB box</keyword>
<comment type="similarity">
    <text evidence="2 9">Belongs to the TonB-dependent receptor family.</text>
</comment>
<keyword evidence="12" id="KW-0675">Receptor</keyword>
<evidence type="ECO:0000256" key="9">
    <source>
        <dbReference type="PROSITE-ProRule" id="PRU01360"/>
    </source>
</evidence>
<dbReference type="SUPFAM" id="SSF56935">
    <property type="entry name" value="Porins"/>
    <property type="match status" value="1"/>
</dbReference>
<evidence type="ECO:0000256" key="4">
    <source>
        <dbReference type="ARBA" id="ARBA00022452"/>
    </source>
</evidence>
<sequence>MDRPNLLKPKSWAGSVALAKRLERVDLVAAYAQRSQGNYYAGTKGPAPYLDLSETYNRGFYTEVHPEIVGATRFRAGERIVNSNYESQSTLLKSKIYLADAHELELSYLRYDSTYGELMPSQLIWLGQVRQTTNSQVTADTYTSRYRWNPQENDKIDLRANLWHTDTVSLNRNYSDNMWSDMFDTGSERYRRWGTDVSNSTRFDMNRWGGVRLDYGLAWQTEKVHGDGEASTFSSGGRAGHRDEWSLFTSAQWKPLPRWTLDAGVRYTRFSSEDDKPRRVTADSEYCVNPDADGVCDPLMMSSRRSGSAPLLSVQWEPRPGLQVYGRYAEALRMPSLFETTSGFSVSPSQDIHLAPEHTRNKEVGMGFSKDSLWRDGDKFRAKVAYFRNHTKDYLTRTFPNTWEEGSGNQFFTLRNINSVSFHGVELQGSYDVGRFFTELSGTRYTFVETCHFGSYRRMECTEFGIAASYVNNMIPPEWHASATIGTRLFGEKLTLGARGTFMGQRKPTPDFNTEGVNDGFASPVPWHKYTTWDLFATYKINDQFSVDLNIDNLTDRYYLDALSLGLVPAPGRSARLSVTWLF</sequence>
<evidence type="ECO:0000256" key="8">
    <source>
        <dbReference type="ARBA" id="ARBA00023237"/>
    </source>
</evidence>
<dbReference type="Pfam" id="PF00593">
    <property type="entry name" value="TonB_dep_Rec_b-barrel"/>
    <property type="match status" value="1"/>
</dbReference>
<dbReference type="InterPro" id="IPR010917">
    <property type="entry name" value="TonB_rcpt_CS"/>
</dbReference>
<evidence type="ECO:0000256" key="3">
    <source>
        <dbReference type="ARBA" id="ARBA00022448"/>
    </source>
</evidence>
<keyword evidence="5 9" id="KW-0812">Transmembrane</keyword>
<proteinExistence type="inferred from homology"/>
<protein>
    <submittedName>
        <fullName evidence="12">TonB-dependent heme/hemoglobin receptor family protein</fullName>
    </submittedName>
</protein>
<dbReference type="PANTHER" id="PTHR30069:SF41">
    <property type="entry name" value="HEME_HEMOPEXIN UTILIZATION PROTEIN C"/>
    <property type="match status" value="1"/>
</dbReference>
<dbReference type="InterPro" id="IPR000531">
    <property type="entry name" value="Beta-barrel_TonB"/>
</dbReference>
<dbReference type="Proteomes" id="UP000184327">
    <property type="component" value="Unassembled WGS sequence"/>
</dbReference>
<dbReference type="PROSITE" id="PS52016">
    <property type="entry name" value="TONB_DEPENDENT_REC_3"/>
    <property type="match status" value="1"/>
</dbReference>
<dbReference type="Gene3D" id="2.40.170.20">
    <property type="entry name" value="TonB-dependent receptor, beta-barrel domain"/>
    <property type="match status" value="1"/>
</dbReference>
<dbReference type="PROSITE" id="PS01156">
    <property type="entry name" value="TONB_DEPENDENT_REC_2"/>
    <property type="match status" value="1"/>
</dbReference>
<dbReference type="AlphaFoldDB" id="A0A1M5B558"/>
<keyword evidence="7 9" id="KW-0472">Membrane</keyword>
<reference evidence="12 13" key="1">
    <citation type="submission" date="2016-11" db="EMBL/GenBank/DDBJ databases">
        <authorList>
            <person name="Jaros S."/>
            <person name="Januszkiewicz K."/>
            <person name="Wedrychowicz H."/>
        </authorList>
    </citation>
    <scope>NUCLEOTIDE SEQUENCE [LARGE SCALE GENOMIC DNA]</scope>
    <source>
        <strain evidence="12 13">DSM 16112</strain>
    </source>
</reference>
<dbReference type="GO" id="GO:0044718">
    <property type="term" value="P:siderophore transmembrane transport"/>
    <property type="evidence" value="ECO:0007669"/>
    <property type="project" value="TreeGrafter"/>
</dbReference>
<evidence type="ECO:0000259" key="11">
    <source>
        <dbReference type="Pfam" id="PF00593"/>
    </source>
</evidence>
<comment type="subcellular location">
    <subcellularLocation>
        <location evidence="1 9">Cell outer membrane</location>
        <topology evidence="1 9">Multi-pass membrane protein</topology>
    </subcellularLocation>
</comment>
<organism evidence="12 13">
    <name type="scientific">Lampropedia hyalina DSM 16112</name>
    <dbReference type="NCBI Taxonomy" id="1122156"/>
    <lineage>
        <taxon>Bacteria</taxon>
        <taxon>Pseudomonadati</taxon>
        <taxon>Pseudomonadota</taxon>
        <taxon>Betaproteobacteria</taxon>
        <taxon>Burkholderiales</taxon>
        <taxon>Comamonadaceae</taxon>
        <taxon>Lampropedia</taxon>
    </lineage>
</organism>
<dbReference type="InterPro" id="IPR039426">
    <property type="entry name" value="TonB-dep_rcpt-like"/>
</dbReference>
<evidence type="ECO:0000256" key="7">
    <source>
        <dbReference type="ARBA" id="ARBA00023136"/>
    </source>
</evidence>
<evidence type="ECO:0000256" key="5">
    <source>
        <dbReference type="ARBA" id="ARBA00022692"/>
    </source>
</evidence>
<name>A0A1M5B558_9BURK</name>
<gene>
    <name evidence="12" type="ORF">SAMN02745117_01821</name>
</gene>
<dbReference type="OrthoDB" id="6046653at2"/>
<accession>A0A1M5B558</accession>
<keyword evidence="8 9" id="KW-0998">Cell outer membrane</keyword>
<keyword evidence="13" id="KW-1185">Reference proteome</keyword>
<keyword evidence="4 9" id="KW-1134">Transmembrane beta strand</keyword>
<dbReference type="GO" id="GO:0009279">
    <property type="term" value="C:cell outer membrane"/>
    <property type="evidence" value="ECO:0007669"/>
    <property type="project" value="UniProtKB-SubCell"/>
</dbReference>
<dbReference type="InterPro" id="IPR036942">
    <property type="entry name" value="Beta-barrel_TonB_sf"/>
</dbReference>
<dbReference type="PANTHER" id="PTHR30069">
    <property type="entry name" value="TONB-DEPENDENT OUTER MEMBRANE RECEPTOR"/>
    <property type="match status" value="1"/>
</dbReference>
<dbReference type="EMBL" id="FQUZ01000020">
    <property type="protein sequence ID" value="SHF37654.1"/>
    <property type="molecule type" value="Genomic_DNA"/>
</dbReference>
<feature type="domain" description="TonB-dependent receptor-like beta-barrel" evidence="11">
    <location>
        <begin position="111"/>
        <end position="554"/>
    </location>
</feature>
<evidence type="ECO:0000256" key="2">
    <source>
        <dbReference type="ARBA" id="ARBA00009810"/>
    </source>
</evidence>
<evidence type="ECO:0000256" key="10">
    <source>
        <dbReference type="PROSITE-ProRule" id="PRU10144"/>
    </source>
</evidence>
<evidence type="ECO:0000256" key="1">
    <source>
        <dbReference type="ARBA" id="ARBA00004571"/>
    </source>
</evidence>
<evidence type="ECO:0000313" key="13">
    <source>
        <dbReference type="Proteomes" id="UP000184327"/>
    </source>
</evidence>
<keyword evidence="3 9" id="KW-0813">Transport</keyword>
<dbReference type="RefSeq" id="WP_073356383.1">
    <property type="nucleotide sequence ID" value="NZ_FQUZ01000020.1"/>
</dbReference>